<keyword evidence="2" id="KW-1185">Reference proteome</keyword>
<sequence length="172" mass="19256">MRRVGFVLSAEDLKLRAWLLEQSETYGHATITVPPDADGAGYAFSVGAWRRFGAPEAVVIGMEPEMATVLIRAYVQRARAGERFRPGQLYFDFFQGVPVTFERVYRGFYPEFFGSAFLLYDHGDFAATQIIVPTPQGQWPWQPNAPEGFGDWQMVLTESGIPESWTPGVNGP</sequence>
<evidence type="ECO:0000313" key="1">
    <source>
        <dbReference type="EMBL" id="TWP51876.1"/>
    </source>
</evidence>
<comment type="caution">
    <text evidence="1">The sequence shown here is derived from an EMBL/GenBank/DDBJ whole genome shotgun (WGS) entry which is preliminary data.</text>
</comment>
<accession>A0A563EW05</accession>
<gene>
    <name evidence="1" type="ORF">FKR81_13585</name>
</gene>
<dbReference type="EMBL" id="VOBR01000007">
    <property type="protein sequence ID" value="TWP51876.1"/>
    <property type="molecule type" value="Genomic_DNA"/>
</dbReference>
<dbReference type="AlphaFoldDB" id="A0A563EW05"/>
<proteinExistence type="predicted"/>
<organism evidence="1 2">
    <name type="scientific">Lentzea tibetensis</name>
    <dbReference type="NCBI Taxonomy" id="2591470"/>
    <lineage>
        <taxon>Bacteria</taxon>
        <taxon>Bacillati</taxon>
        <taxon>Actinomycetota</taxon>
        <taxon>Actinomycetes</taxon>
        <taxon>Pseudonocardiales</taxon>
        <taxon>Pseudonocardiaceae</taxon>
        <taxon>Lentzea</taxon>
    </lineage>
</organism>
<dbReference type="InterPro" id="IPR025358">
    <property type="entry name" value="DUF4262"/>
</dbReference>
<dbReference type="OrthoDB" id="511192at2"/>
<dbReference type="Pfam" id="PF14081">
    <property type="entry name" value="DUF4262"/>
    <property type="match status" value="1"/>
</dbReference>
<reference evidence="1 2" key="1">
    <citation type="submission" date="2019-07" db="EMBL/GenBank/DDBJ databases">
        <title>Lentzea xizangensis sp. nov., isolated from Qinghai-Tibetan Plateau Soils.</title>
        <authorList>
            <person name="Huang J."/>
        </authorList>
    </citation>
    <scope>NUCLEOTIDE SEQUENCE [LARGE SCALE GENOMIC DNA]</scope>
    <source>
        <strain evidence="1 2">FXJ1.1311</strain>
    </source>
</reference>
<dbReference type="Proteomes" id="UP000316639">
    <property type="component" value="Unassembled WGS sequence"/>
</dbReference>
<name>A0A563EW05_9PSEU</name>
<protein>
    <submittedName>
        <fullName evidence="1">DUF4262 domain-containing protein</fullName>
    </submittedName>
</protein>
<evidence type="ECO:0000313" key="2">
    <source>
        <dbReference type="Proteomes" id="UP000316639"/>
    </source>
</evidence>